<evidence type="ECO:0000256" key="2">
    <source>
        <dbReference type="SAM" id="Phobius"/>
    </source>
</evidence>
<organism evidence="4 5">
    <name type="scientific">Bagarius yarrelli</name>
    <name type="common">Goonch</name>
    <name type="synonym">Bagrus yarrelli</name>
    <dbReference type="NCBI Taxonomy" id="175774"/>
    <lineage>
        <taxon>Eukaryota</taxon>
        <taxon>Metazoa</taxon>
        <taxon>Chordata</taxon>
        <taxon>Craniata</taxon>
        <taxon>Vertebrata</taxon>
        <taxon>Euteleostomi</taxon>
        <taxon>Actinopterygii</taxon>
        <taxon>Neopterygii</taxon>
        <taxon>Teleostei</taxon>
        <taxon>Ostariophysi</taxon>
        <taxon>Siluriformes</taxon>
        <taxon>Sisoridae</taxon>
        <taxon>Sisorinae</taxon>
        <taxon>Bagarius</taxon>
    </lineage>
</organism>
<dbReference type="CDD" id="cd00063">
    <property type="entry name" value="FN3"/>
    <property type="match status" value="3"/>
</dbReference>
<keyword evidence="5" id="KW-1185">Reference proteome</keyword>
<dbReference type="PROSITE" id="PS50853">
    <property type="entry name" value="FN3"/>
    <property type="match status" value="2"/>
</dbReference>
<keyword evidence="2" id="KW-0812">Transmembrane</keyword>
<dbReference type="Proteomes" id="UP000319801">
    <property type="component" value="Unassembled WGS sequence"/>
</dbReference>
<evidence type="ECO:0000313" key="5">
    <source>
        <dbReference type="Proteomes" id="UP000319801"/>
    </source>
</evidence>
<evidence type="ECO:0000313" key="4">
    <source>
        <dbReference type="EMBL" id="TUZ06965.1"/>
    </source>
</evidence>
<keyword evidence="2" id="KW-1133">Transmembrane helix</keyword>
<evidence type="ECO:0000259" key="3">
    <source>
        <dbReference type="PROSITE" id="PS50853"/>
    </source>
</evidence>
<protein>
    <submittedName>
        <fullName evidence="4">Fibronectin type III domain-containing protein 3B</fullName>
    </submittedName>
</protein>
<sequence>MAGPPVSRDDVAAPPGFFFSQRNDSVTSLSRKAHLELKKQTAAKNTRSASACPRSSHLDPVCVVFICERGTGPGRAMENSRDALFGFSPFAIEKLNTMRPCVCVTLSHCISYGSAESPHWGKTERQDVPPHQYYQHRLPPIYPEDSEMEVRREQDVPSGLDKPQSDGSSVSCSYELLLADKGCDSKYRVVYSGEELQYTLTDLRPATDYHPPVDNGSKISSYVLEWDEGKRNSVFRECYFGHQRHFKVVRLCPAVGYTFRVAALNDIGSRVGAVTSHGFCMSWEPPEDKGGSRDLSYILEISEEKSGAVSEWVVVYRGSKREHVCEDLNAATQYSVRLSSESAGGRSQIAALKDDAEVTEVYKGSHTECIVGNLLPGATYRFRVRAANESGTDESSGVDISGYRLYWGHDEDSLELVYCGTDSSCEISELEAAATNLAGAGPYSELAWCRTSAAAPSVVSGLYVQDGFPIALDSEPFCLSTCLSLVWDEPNCNGEEIAATPSLWRRSLSPLLVRTRPLPPNPPRLECGSAGPQSLKLRWGDSSKSPNTDTDITYILQIEDRNQRFVPIYRGPSHTFKVQRLNELSSYSFRIQALSEAGEGPVSEIYTFTTTKCVYKGEDTVFQLFGLQWNTDYRLRVFVCRRCADTAQELCGSFSPSTYFSPRRVVSSLSMDTSACTSTSAKKLTDEQYACIIVVGVASFSVLMAYLLQLLI</sequence>
<feature type="domain" description="Fibronectin type-III" evidence="3">
    <location>
        <begin position="263"/>
        <end position="361"/>
    </location>
</feature>
<dbReference type="SUPFAM" id="SSF49265">
    <property type="entry name" value="Fibronectin type III"/>
    <property type="match status" value="3"/>
</dbReference>
<dbReference type="InterPro" id="IPR003961">
    <property type="entry name" value="FN3_dom"/>
</dbReference>
<dbReference type="SMART" id="SM00060">
    <property type="entry name" value="FN3"/>
    <property type="match status" value="2"/>
</dbReference>
<evidence type="ECO:0000256" key="1">
    <source>
        <dbReference type="SAM" id="MobiDB-lite"/>
    </source>
</evidence>
<dbReference type="Pfam" id="PF00041">
    <property type="entry name" value="fn3"/>
    <property type="match status" value="2"/>
</dbReference>
<dbReference type="InterPro" id="IPR013783">
    <property type="entry name" value="Ig-like_fold"/>
</dbReference>
<dbReference type="EMBL" id="VCAZ01000472">
    <property type="protein sequence ID" value="TUZ06965.1"/>
    <property type="molecule type" value="Genomic_DNA"/>
</dbReference>
<feature type="domain" description="Fibronectin type-III" evidence="3">
    <location>
        <begin position="519"/>
        <end position="613"/>
    </location>
</feature>
<feature type="region of interest" description="Disordered" evidence="1">
    <location>
        <begin position="144"/>
        <end position="167"/>
    </location>
</feature>
<name>A0A556VXJ2_BAGYA</name>
<keyword evidence="2" id="KW-0472">Membrane</keyword>
<dbReference type="AlphaFoldDB" id="A0A556VXJ2"/>
<reference evidence="4 5" key="1">
    <citation type="journal article" date="2019" name="Genome Biol. Evol.">
        <title>Whole-Genome Sequencing of the Giant Devil Catfish, Bagarius yarrelli.</title>
        <authorList>
            <person name="Jiang W."/>
            <person name="Lv Y."/>
            <person name="Cheng L."/>
            <person name="Yang K."/>
            <person name="Chao B."/>
            <person name="Wang X."/>
            <person name="Li Y."/>
            <person name="Pan X."/>
            <person name="You X."/>
            <person name="Zhang Y."/>
            <person name="Yang J."/>
            <person name="Li J."/>
            <person name="Zhang X."/>
            <person name="Liu S."/>
            <person name="Sun C."/>
            <person name="Yang J."/>
            <person name="Shi Q."/>
        </authorList>
    </citation>
    <scope>NUCLEOTIDE SEQUENCE [LARGE SCALE GENOMIC DNA]</scope>
    <source>
        <strain evidence="4">JWS20170419001</strain>
        <tissue evidence="4">Muscle</tissue>
    </source>
</reference>
<dbReference type="InterPro" id="IPR036116">
    <property type="entry name" value="FN3_sf"/>
</dbReference>
<feature type="transmembrane region" description="Helical" evidence="2">
    <location>
        <begin position="689"/>
        <end position="708"/>
    </location>
</feature>
<dbReference type="InterPro" id="IPR050617">
    <property type="entry name" value="E3_ligase_FN3/SPRY"/>
</dbReference>
<accession>A0A556VXJ2</accession>
<dbReference type="PANTHER" id="PTHR24099:SF11">
    <property type="entry name" value="FIBRONECTIN TYPE III DOMAIN-CONTAINING 3BA-RELATED"/>
    <property type="match status" value="1"/>
</dbReference>
<dbReference type="PANTHER" id="PTHR24099">
    <property type="entry name" value="E3 UBIQUITIN-PROTEIN LIGASE TRIM36-RELATED"/>
    <property type="match status" value="1"/>
</dbReference>
<comment type="caution">
    <text evidence="4">The sequence shown here is derived from an EMBL/GenBank/DDBJ whole genome shotgun (WGS) entry which is preliminary data.</text>
</comment>
<gene>
    <name evidence="4" type="ORF">Baya_17127</name>
</gene>
<proteinExistence type="predicted"/>
<dbReference type="OrthoDB" id="443915at2759"/>
<dbReference type="Gene3D" id="2.60.40.10">
    <property type="entry name" value="Immunoglobulins"/>
    <property type="match status" value="5"/>
</dbReference>